<keyword evidence="6" id="KW-1133">Transmembrane helix</keyword>
<evidence type="ECO:0000259" key="7">
    <source>
        <dbReference type="SMART" id="SM00563"/>
    </source>
</evidence>
<keyword evidence="4" id="KW-0443">Lipid metabolism</keyword>
<dbReference type="GO" id="GO:0006654">
    <property type="term" value="P:phosphatidic acid biosynthetic process"/>
    <property type="evidence" value="ECO:0007669"/>
    <property type="project" value="TreeGrafter"/>
</dbReference>
<proteinExistence type="predicted"/>
<dbReference type="PANTHER" id="PTHR10434:SF64">
    <property type="entry name" value="1-ACYL-SN-GLYCEROL-3-PHOSPHATE ACYLTRANSFERASE-RELATED"/>
    <property type="match status" value="1"/>
</dbReference>
<evidence type="ECO:0000256" key="2">
    <source>
        <dbReference type="ARBA" id="ARBA00022516"/>
    </source>
</evidence>
<dbReference type="GO" id="GO:0003841">
    <property type="term" value="F:1-acylglycerol-3-phosphate O-acyltransferase activity"/>
    <property type="evidence" value="ECO:0007669"/>
    <property type="project" value="TreeGrafter"/>
</dbReference>
<sequence>MLSLAARRTSRRAAPILRRAPLTRRASPPRVHIQKLSTTAPQTKNVALRLALAPYAALSCFPLASGAAALYHSINGDEDAARGCAFFSWTGWLSLPATIPMFLVAAPYTLLCDPYERSLPDKVAKAWGRCTTTPFFSTHVEGLEACEKQLNGRPAVFVANHQSWLDIYASFWLDWDRALKIVSKASIFRIPLCGWVMSLIGHVPYDRSKPGGHVVGACEKLVENGASILFFPEGSRSKDGRLKPFKPGAFVVAARAGCAVVPVTIKNTGYLMPVGDEFYAGGRLRRGDVEVVVHAPLYADPTKADPVADLQERARQAIASRL</sequence>
<evidence type="ECO:0000313" key="8">
    <source>
        <dbReference type="EMBL" id="CAE0690340.1"/>
    </source>
</evidence>
<keyword evidence="3" id="KW-0808">Transferase</keyword>
<dbReference type="SUPFAM" id="SSF69593">
    <property type="entry name" value="Glycerol-3-phosphate (1)-acyltransferase"/>
    <property type="match status" value="1"/>
</dbReference>
<keyword evidence="10" id="KW-1185">Reference proteome</keyword>
<dbReference type="AlphaFoldDB" id="A0A7S4E4W0"/>
<feature type="transmembrane region" description="Helical" evidence="6">
    <location>
        <begin position="52"/>
        <end position="74"/>
    </location>
</feature>
<keyword evidence="6" id="KW-0472">Membrane</keyword>
<accession>A0A7S4E4W0</accession>
<keyword evidence="2" id="KW-0444">Lipid biosynthesis</keyword>
<dbReference type="InterPro" id="IPR002123">
    <property type="entry name" value="Plipid/glycerol_acylTrfase"/>
</dbReference>
<dbReference type="Pfam" id="PF01553">
    <property type="entry name" value="Acyltransferase"/>
    <property type="match status" value="1"/>
</dbReference>
<keyword evidence="6" id="KW-0812">Transmembrane</keyword>
<dbReference type="PANTHER" id="PTHR10434">
    <property type="entry name" value="1-ACYL-SN-GLYCEROL-3-PHOSPHATE ACYLTRANSFERASE"/>
    <property type="match status" value="1"/>
</dbReference>
<evidence type="ECO:0000256" key="5">
    <source>
        <dbReference type="ARBA" id="ARBA00023315"/>
    </source>
</evidence>
<reference evidence="8" key="1">
    <citation type="submission" date="2021-01" db="EMBL/GenBank/DDBJ databases">
        <authorList>
            <person name="Corre E."/>
            <person name="Pelletier E."/>
            <person name="Niang G."/>
            <person name="Scheremetjew M."/>
            <person name="Finn R."/>
            <person name="Kale V."/>
            <person name="Holt S."/>
            <person name="Cochrane G."/>
            <person name="Meng A."/>
            <person name="Brown T."/>
            <person name="Cohen L."/>
        </authorList>
    </citation>
    <scope>NUCLEOTIDE SEQUENCE</scope>
    <source>
        <strain evidence="8">CCMP1756</strain>
    </source>
</reference>
<dbReference type="EMBL" id="HBIW01006896">
    <property type="protein sequence ID" value="CAE0690340.1"/>
    <property type="molecule type" value="Transcribed_RNA"/>
</dbReference>
<organism evidence="8">
    <name type="scientific">Pelagomonas calceolata</name>
    <dbReference type="NCBI Taxonomy" id="35677"/>
    <lineage>
        <taxon>Eukaryota</taxon>
        <taxon>Sar</taxon>
        <taxon>Stramenopiles</taxon>
        <taxon>Ochrophyta</taxon>
        <taxon>Pelagophyceae</taxon>
        <taxon>Pelagomonadales</taxon>
        <taxon>Pelagomonadaceae</taxon>
        <taxon>Pelagomonas</taxon>
    </lineage>
</organism>
<feature type="domain" description="Phospholipid/glycerol acyltransferase" evidence="7">
    <location>
        <begin position="155"/>
        <end position="268"/>
    </location>
</feature>
<name>A0A7S4E4W0_9STRA</name>
<reference evidence="9" key="2">
    <citation type="submission" date="2021-11" db="EMBL/GenBank/DDBJ databases">
        <authorList>
            <consortium name="Genoscope - CEA"/>
            <person name="William W."/>
        </authorList>
    </citation>
    <scope>NUCLEOTIDE SEQUENCE</scope>
</reference>
<dbReference type="Proteomes" id="UP000789595">
    <property type="component" value="Unassembled WGS sequence"/>
</dbReference>
<dbReference type="OrthoDB" id="417078at2759"/>
<comment type="pathway">
    <text evidence="1">Lipid metabolism.</text>
</comment>
<evidence type="ECO:0000256" key="3">
    <source>
        <dbReference type="ARBA" id="ARBA00022679"/>
    </source>
</evidence>
<dbReference type="SMART" id="SM00563">
    <property type="entry name" value="PlsC"/>
    <property type="match status" value="1"/>
</dbReference>
<feature type="transmembrane region" description="Helical" evidence="6">
    <location>
        <begin position="86"/>
        <end position="111"/>
    </location>
</feature>
<protein>
    <recommendedName>
        <fullName evidence="7">Phospholipid/glycerol acyltransferase domain-containing protein</fullName>
    </recommendedName>
</protein>
<keyword evidence="5" id="KW-0012">Acyltransferase</keyword>
<evidence type="ECO:0000313" key="10">
    <source>
        <dbReference type="Proteomes" id="UP000789595"/>
    </source>
</evidence>
<evidence type="ECO:0000256" key="6">
    <source>
        <dbReference type="SAM" id="Phobius"/>
    </source>
</evidence>
<dbReference type="EMBL" id="CAKKNE010000002">
    <property type="protein sequence ID" value="CAH0369347.1"/>
    <property type="molecule type" value="Genomic_DNA"/>
</dbReference>
<gene>
    <name evidence="8" type="ORF">PCAL00307_LOCUS5776</name>
    <name evidence="9" type="ORF">PECAL_2P24680</name>
</gene>
<evidence type="ECO:0000256" key="1">
    <source>
        <dbReference type="ARBA" id="ARBA00005189"/>
    </source>
</evidence>
<dbReference type="CDD" id="cd07989">
    <property type="entry name" value="LPLAT_AGPAT-like"/>
    <property type="match status" value="1"/>
</dbReference>
<evidence type="ECO:0000256" key="4">
    <source>
        <dbReference type="ARBA" id="ARBA00023098"/>
    </source>
</evidence>
<evidence type="ECO:0000313" key="9">
    <source>
        <dbReference type="EMBL" id="CAH0369347.1"/>
    </source>
</evidence>